<evidence type="ECO:0000256" key="6">
    <source>
        <dbReference type="ARBA" id="ARBA00022989"/>
    </source>
</evidence>
<keyword evidence="7 8" id="KW-0472">Membrane</keyword>
<dbReference type="KEGG" id="ppec:H9W90_11095"/>
<keyword evidence="3" id="KW-0645">Protease</keyword>
<keyword evidence="6 8" id="KW-1133">Transmembrane helix</keyword>
<keyword evidence="2" id="KW-1003">Cell membrane</keyword>
<dbReference type="NCBIfam" id="TIGR04128">
    <property type="entry name" value="exoso_Fjoh_1448"/>
    <property type="match status" value="1"/>
</dbReference>
<sequence>MKKHKNIVIFLIKFFVVYFALVTIYNSYLQTSQQKIGGFKASSITTIVAEQTETLLEFFGYHADALQHEEELSVKLLIDNLFVAKVIEGCNSISIIILFISFIVAFSGSIKATIIFSVLGSIFIYIINVFRIAFLTVMIFKYPKQQEFLHNLVFPAIIYGTIFLLWVLWVNKFSNHKKR</sequence>
<dbReference type="Pfam" id="PF09721">
    <property type="entry name" value="Exosortase_EpsH"/>
    <property type="match status" value="1"/>
</dbReference>
<name>A0A7G9L7Z1_9FLAO</name>
<keyword evidence="10" id="KW-1185">Reference proteome</keyword>
<dbReference type="AlphaFoldDB" id="A0A7G9L7Z1"/>
<evidence type="ECO:0000256" key="5">
    <source>
        <dbReference type="ARBA" id="ARBA00022801"/>
    </source>
</evidence>
<dbReference type="GO" id="GO:0005886">
    <property type="term" value="C:plasma membrane"/>
    <property type="evidence" value="ECO:0007669"/>
    <property type="project" value="UniProtKB-SubCell"/>
</dbReference>
<dbReference type="GO" id="GO:0006508">
    <property type="term" value="P:proteolysis"/>
    <property type="evidence" value="ECO:0007669"/>
    <property type="project" value="UniProtKB-KW"/>
</dbReference>
<dbReference type="Proteomes" id="UP000515808">
    <property type="component" value="Chromosome"/>
</dbReference>
<proteinExistence type="predicted"/>
<evidence type="ECO:0000313" key="10">
    <source>
        <dbReference type="Proteomes" id="UP000515808"/>
    </source>
</evidence>
<dbReference type="NCBIfam" id="TIGR04178">
    <property type="entry name" value="exo_archaeo"/>
    <property type="match status" value="1"/>
</dbReference>
<comment type="subcellular location">
    <subcellularLocation>
        <location evidence="1">Cell membrane</location>
        <topology evidence="1">Multi-pass membrane protein</topology>
    </subcellularLocation>
</comment>
<feature type="transmembrane region" description="Helical" evidence="8">
    <location>
        <begin position="82"/>
        <end position="106"/>
    </location>
</feature>
<feature type="transmembrane region" description="Helical" evidence="8">
    <location>
        <begin position="7"/>
        <end position="25"/>
    </location>
</feature>
<evidence type="ECO:0000256" key="3">
    <source>
        <dbReference type="ARBA" id="ARBA00022670"/>
    </source>
</evidence>
<evidence type="ECO:0000256" key="2">
    <source>
        <dbReference type="ARBA" id="ARBA00022475"/>
    </source>
</evidence>
<organism evidence="9 10">
    <name type="scientific">Polaribacter pectinis</name>
    <dbReference type="NCBI Taxonomy" id="2738844"/>
    <lineage>
        <taxon>Bacteria</taxon>
        <taxon>Pseudomonadati</taxon>
        <taxon>Bacteroidota</taxon>
        <taxon>Flavobacteriia</taxon>
        <taxon>Flavobacteriales</taxon>
        <taxon>Flavobacteriaceae</taxon>
    </lineage>
</organism>
<gene>
    <name evidence="9" type="primary">xrtF</name>
    <name evidence="9" type="ORF">H9W90_11095</name>
</gene>
<evidence type="ECO:0000256" key="8">
    <source>
        <dbReference type="SAM" id="Phobius"/>
    </source>
</evidence>
<evidence type="ECO:0000256" key="7">
    <source>
        <dbReference type="ARBA" id="ARBA00023136"/>
    </source>
</evidence>
<keyword evidence="4 8" id="KW-0812">Transmembrane</keyword>
<dbReference type="InterPro" id="IPR026392">
    <property type="entry name" value="Exo/Archaeosortase_dom"/>
</dbReference>
<protein>
    <submittedName>
        <fullName evidence="9">Exosortase family protein XrtF</fullName>
    </submittedName>
</protein>
<feature type="transmembrane region" description="Helical" evidence="8">
    <location>
        <begin position="113"/>
        <end position="140"/>
    </location>
</feature>
<accession>A0A7G9L7Z1</accession>
<evidence type="ECO:0000256" key="1">
    <source>
        <dbReference type="ARBA" id="ARBA00004651"/>
    </source>
</evidence>
<dbReference type="GO" id="GO:0008233">
    <property type="term" value="F:peptidase activity"/>
    <property type="evidence" value="ECO:0007669"/>
    <property type="project" value="UniProtKB-KW"/>
</dbReference>
<evidence type="ECO:0000256" key="4">
    <source>
        <dbReference type="ARBA" id="ARBA00022692"/>
    </source>
</evidence>
<evidence type="ECO:0000313" key="9">
    <source>
        <dbReference type="EMBL" id="QNM84740.1"/>
    </source>
</evidence>
<dbReference type="InterPro" id="IPR019127">
    <property type="entry name" value="Exosortase"/>
</dbReference>
<dbReference type="InterPro" id="IPR026323">
    <property type="entry name" value="Exosortase-related_prot_XrtF"/>
</dbReference>
<keyword evidence="5" id="KW-0378">Hydrolase</keyword>
<dbReference type="EMBL" id="CP060695">
    <property type="protein sequence ID" value="QNM84740.1"/>
    <property type="molecule type" value="Genomic_DNA"/>
</dbReference>
<feature type="transmembrane region" description="Helical" evidence="8">
    <location>
        <begin position="152"/>
        <end position="170"/>
    </location>
</feature>
<reference evidence="9 10" key="1">
    <citation type="submission" date="2020-08" db="EMBL/GenBank/DDBJ databases">
        <title>Polaribacter sp. L12M9 isolated from gut of the Korean scallop.</title>
        <authorList>
            <person name="Jeong Y.S."/>
        </authorList>
    </citation>
    <scope>NUCLEOTIDE SEQUENCE [LARGE SCALE GENOMIC DNA]</scope>
    <source>
        <strain evidence="9 10">L12M9</strain>
    </source>
</reference>
<dbReference type="RefSeq" id="WP_187481664.1">
    <property type="nucleotide sequence ID" value="NZ_CP060695.1"/>
</dbReference>